<proteinExistence type="predicted"/>
<dbReference type="RefSeq" id="WP_053068761.1">
    <property type="nucleotide sequence ID" value="NZ_CP015220.1"/>
</dbReference>
<dbReference type="InterPro" id="IPR024047">
    <property type="entry name" value="MM3350-like_sf"/>
</dbReference>
<dbReference type="InterPro" id="IPR012912">
    <property type="entry name" value="Plasmid_pRiA4b_Orf3-like"/>
</dbReference>
<dbReference type="KEGG" id="rhs:A3Q41_01408"/>
<dbReference type="PANTHER" id="PTHR41878:SF1">
    <property type="entry name" value="TNPR PROTEIN"/>
    <property type="match status" value="1"/>
</dbReference>
<dbReference type="Pfam" id="PF07929">
    <property type="entry name" value="PRiA4_ORF3"/>
    <property type="match status" value="1"/>
</dbReference>
<dbReference type="AlphaFoldDB" id="A0A143QIU1"/>
<sequence>MFGLYRAESVPAGTFSTGISHMGDDVSMLTIKVTLADTEPAVWRRFTINSDATLPELHDVIQDVMGWEDRHLHMFFVGDDPYRTSRRYEMKSALEEWDDGAGTLEDGVRVDEVLGAVGDRLGYEYDFGDGWTHHLVVEEISTVAGTATCLDGNRACPPEDCGGTSGYDELLKVLADTDHPEHNHMKQWAGSLEERFAVADANNRIAWRRAVTELAGRVRERLPKLGSLLERGPLEYHPDLPDVLARVDFDVAQLDPVAAASAMEKLTWMLARVGADGITLTAAGYLPPKDVAAMRAELEWGAEWFGNSNREVDHQQVHWLRAAVTQLGLVRVLKGRLLRTRLGNTLATDPVRLWSHAAARMPFGREQYEKDAGLLLLVSVAGGCSATERNSLIFRSLETIGWRIPESERRYAQYLARPTLDFLTLIGAVPSTLGRDGAVPDWGRTFAVHALGS</sequence>
<organism evidence="2 3">
    <name type="scientific">Rhodococcoides fascians</name>
    <name type="common">Rhodococcus fascians</name>
    <dbReference type="NCBI Taxonomy" id="1828"/>
    <lineage>
        <taxon>Bacteria</taxon>
        <taxon>Bacillati</taxon>
        <taxon>Actinomycetota</taxon>
        <taxon>Actinomycetes</taxon>
        <taxon>Mycobacteriales</taxon>
        <taxon>Nocardiaceae</taxon>
        <taxon>Rhodococcoides</taxon>
    </lineage>
</organism>
<dbReference type="OrthoDB" id="9816539at2"/>
<dbReference type="EMBL" id="CP015220">
    <property type="protein sequence ID" value="AMY22716.1"/>
    <property type="molecule type" value="Genomic_DNA"/>
</dbReference>
<reference evidence="3" key="2">
    <citation type="submission" date="2016-04" db="EMBL/GenBank/DDBJ databases">
        <title>Complete Genome and Plasmid Sequences for Rhodococcus fascians D188 and Draft Sequences for Rhodococcus spp. Isolates PBTS 1 and PBTS 2.</title>
        <authorList>
            <person name="Stamer R."/>
            <person name="Vereecke D."/>
            <person name="Zhang Y."/>
            <person name="Schilkey F."/>
            <person name="Devitt N."/>
            <person name="Randall J."/>
        </authorList>
    </citation>
    <scope>NUCLEOTIDE SEQUENCE [LARGE SCALE GENOMIC DNA]</scope>
    <source>
        <strain evidence="3">PBTS2</strain>
    </source>
</reference>
<keyword evidence="3" id="KW-1185">Reference proteome</keyword>
<dbReference type="PATRIC" id="fig|1653479.3.peg.1426"/>
<name>A0A143QIU1_RHOFA</name>
<evidence type="ECO:0000313" key="3">
    <source>
        <dbReference type="Proteomes" id="UP000076038"/>
    </source>
</evidence>
<dbReference type="Proteomes" id="UP000076038">
    <property type="component" value="Chromosome"/>
</dbReference>
<feature type="domain" description="Plasmid pRiA4b Orf3-like" evidence="1">
    <location>
        <begin position="29"/>
        <end position="197"/>
    </location>
</feature>
<dbReference type="SUPFAM" id="SSF159941">
    <property type="entry name" value="MM3350-like"/>
    <property type="match status" value="1"/>
</dbReference>
<accession>A0A143QIU1</accession>
<dbReference type="Gene3D" id="3.10.290.30">
    <property type="entry name" value="MM3350-like"/>
    <property type="match status" value="1"/>
</dbReference>
<reference evidence="2 3" key="1">
    <citation type="journal article" date="2016" name="Genome Announc.">
        <title>Complete Genome and Plasmid Sequences for Rhodococcus fascians D188 and Draft Sequences for Rhodococcus Isolates PBTS 1 and PBTS 2.</title>
        <authorList>
            <person name="Stamler R.A."/>
            <person name="Vereecke D."/>
            <person name="Zhang Y."/>
            <person name="Schilkey F."/>
            <person name="Devitt N."/>
            <person name="Randall J.J."/>
        </authorList>
    </citation>
    <scope>NUCLEOTIDE SEQUENCE [LARGE SCALE GENOMIC DNA]</scope>
    <source>
        <strain evidence="2 3">PBTS2</strain>
    </source>
</reference>
<dbReference type="PANTHER" id="PTHR41878">
    <property type="entry name" value="LEXA REPRESSOR-RELATED"/>
    <property type="match status" value="1"/>
</dbReference>
<evidence type="ECO:0000259" key="1">
    <source>
        <dbReference type="Pfam" id="PF07929"/>
    </source>
</evidence>
<evidence type="ECO:0000313" key="2">
    <source>
        <dbReference type="EMBL" id="AMY22716.1"/>
    </source>
</evidence>
<protein>
    <recommendedName>
        <fullName evidence="1">Plasmid pRiA4b Orf3-like domain-containing protein</fullName>
    </recommendedName>
</protein>
<gene>
    <name evidence="2" type="ORF">A3Q41_01408</name>
</gene>